<name>A0A1N7CH69_9NOCA</name>
<dbReference type="Gene3D" id="1.10.150.110">
    <property type="entry name" value="DNA polymerase beta, N-terminal domain-like"/>
    <property type="match status" value="1"/>
</dbReference>
<dbReference type="InterPro" id="IPR047967">
    <property type="entry name" value="PolX_PHP"/>
</dbReference>
<evidence type="ECO:0000259" key="1">
    <source>
        <dbReference type="SMART" id="SM00481"/>
    </source>
</evidence>
<dbReference type="InterPro" id="IPR016195">
    <property type="entry name" value="Pol/histidinol_Pase-like"/>
</dbReference>
<dbReference type="NCBIfam" id="NF005928">
    <property type="entry name" value="PRK07945.1"/>
    <property type="match status" value="1"/>
</dbReference>
<dbReference type="InterPro" id="IPR050243">
    <property type="entry name" value="PHP_phosphatase"/>
</dbReference>
<keyword evidence="2" id="KW-0378">Hydrolase</keyword>
<dbReference type="InterPro" id="IPR027421">
    <property type="entry name" value="DNA_pol_lamdba_lyase_dom_sf"/>
</dbReference>
<dbReference type="PIRSF" id="PIRSF036978">
    <property type="entry name" value="UCP036978_PHPhdr"/>
    <property type="match status" value="1"/>
</dbReference>
<dbReference type="SUPFAM" id="SSF89550">
    <property type="entry name" value="PHP domain-like"/>
    <property type="match status" value="1"/>
</dbReference>
<dbReference type="FunFam" id="3.20.20.140:FF:000047">
    <property type="entry name" value="PHP domain-containing protein"/>
    <property type="match status" value="1"/>
</dbReference>
<feature type="domain" description="Polymerase/histidinol phosphatase N-terminal" evidence="1">
    <location>
        <begin position="110"/>
        <end position="190"/>
    </location>
</feature>
<dbReference type="STRING" id="1344003.SAMN05445060_0126"/>
<dbReference type="GO" id="GO:0042578">
    <property type="term" value="F:phosphoric ester hydrolase activity"/>
    <property type="evidence" value="ECO:0007669"/>
    <property type="project" value="TreeGrafter"/>
</dbReference>
<dbReference type="OrthoDB" id="9808747at2"/>
<keyword evidence="3" id="KW-1185">Reference proteome</keyword>
<gene>
    <name evidence="2" type="ORF">SAMN05445060_0126</name>
</gene>
<dbReference type="InterPro" id="IPR003141">
    <property type="entry name" value="Pol/His_phosphatase_N"/>
</dbReference>
<protein>
    <submittedName>
        <fullName evidence="2">Putative hydrolase</fullName>
    </submittedName>
</protein>
<reference evidence="2 3" key="1">
    <citation type="submission" date="2017-01" db="EMBL/GenBank/DDBJ databases">
        <authorList>
            <person name="Mah S.A."/>
            <person name="Swanson W.J."/>
            <person name="Moy G.W."/>
            <person name="Vacquier V.D."/>
        </authorList>
    </citation>
    <scope>NUCLEOTIDE SEQUENCE [LARGE SCALE GENOMIC DNA]</scope>
    <source>
        <strain evidence="2 3">CPCC 203464</strain>
    </source>
</reference>
<dbReference type="InterPro" id="IPR017078">
    <property type="entry name" value="UCP036978_PHPhdr"/>
</dbReference>
<dbReference type="Proteomes" id="UP000186218">
    <property type="component" value="Unassembled WGS sequence"/>
</dbReference>
<evidence type="ECO:0000313" key="3">
    <source>
        <dbReference type="Proteomes" id="UP000186218"/>
    </source>
</evidence>
<dbReference type="GO" id="GO:0008270">
    <property type="term" value="F:zinc ion binding"/>
    <property type="evidence" value="ECO:0007669"/>
    <property type="project" value="TreeGrafter"/>
</dbReference>
<sequence length="349" mass="37831">MRSVPSLVAPVSPADALRRIAFLLERDRAGTYRIEAFRRALRVVTELGPDEVARRVRAGSLTDVKGIGRSTAGVIDAAIDGRLPPYLVELQEHAAVLDGSGTPLYGHLRGDLHTHSNWSDGGSPITEMVLAAKELGQEWLALTDHSPRLTVANGLSAERLREQIDVVATLNTDTDDEFWMLTGIEVDILSDGSLDQEPELLDRVDIVTASVHSELKMEAAAMTRRMVAAVTGRRVHVLGHCTGRLVTGGRGSRGQSRFDAEAVFTACAANDTAVEINSRPERVDPPDELISLAADLGCLFAIDSDAHAPGQLDFKALGCERAQRLGIDPDRIVTTWPLARLQRWSALGR</sequence>
<dbReference type="CDD" id="cd07436">
    <property type="entry name" value="PHP_PolX"/>
    <property type="match status" value="1"/>
</dbReference>
<dbReference type="RefSeq" id="WP_076475611.1">
    <property type="nucleotide sequence ID" value="NZ_FTNT01000001.1"/>
</dbReference>
<dbReference type="SUPFAM" id="SSF47802">
    <property type="entry name" value="DNA polymerase beta, N-terminal domain-like"/>
    <property type="match status" value="1"/>
</dbReference>
<dbReference type="SMART" id="SM00481">
    <property type="entry name" value="POLIIIAc"/>
    <property type="match status" value="1"/>
</dbReference>
<dbReference type="Gene3D" id="3.20.20.140">
    <property type="entry name" value="Metal-dependent hydrolases"/>
    <property type="match status" value="1"/>
</dbReference>
<dbReference type="PANTHER" id="PTHR36928">
    <property type="entry name" value="PHOSPHATASE YCDX-RELATED"/>
    <property type="match status" value="1"/>
</dbReference>
<evidence type="ECO:0000313" key="2">
    <source>
        <dbReference type="EMBL" id="SIR62817.1"/>
    </source>
</evidence>
<dbReference type="Pfam" id="PF02811">
    <property type="entry name" value="PHP"/>
    <property type="match status" value="1"/>
</dbReference>
<proteinExistence type="predicted"/>
<dbReference type="GO" id="GO:0005829">
    <property type="term" value="C:cytosol"/>
    <property type="evidence" value="ECO:0007669"/>
    <property type="project" value="TreeGrafter"/>
</dbReference>
<dbReference type="PANTHER" id="PTHR36928:SF1">
    <property type="entry name" value="PHOSPHATASE YCDX-RELATED"/>
    <property type="match status" value="1"/>
</dbReference>
<dbReference type="InterPro" id="IPR004013">
    <property type="entry name" value="PHP_dom"/>
</dbReference>
<organism evidence="2 3">
    <name type="scientific">Williamsia sterculiae</name>
    <dbReference type="NCBI Taxonomy" id="1344003"/>
    <lineage>
        <taxon>Bacteria</taxon>
        <taxon>Bacillati</taxon>
        <taxon>Actinomycetota</taxon>
        <taxon>Actinomycetes</taxon>
        <taxon>Mycobacteriales</taxon>
        <taxon>Nocardiaceae</taxon>
        <taxon>Williamsia</taxon>
    </lineage>
</organism>
<dbReference type="AlphaFoldDB" id="A0A1N7CH69"/>
<accession>A0A1N7CH69</accession>
<dbReference type="EMBL" id="FTNT01000001">
    <property type="protein sequence ID" value="SIR62817.1"/>
    <property type="molecule type" value="Genomic_DNA"/>
</dbReference>